<reference evidence="1 2" key="1">
    <citation type="journal article" date="2022" name="Nat. Plants">
        <title>Genomes of leafy and leafless Platanthera orchids illuminate the evolution of mycoheterotrophy.</title>
        <authorList>
            <person name="Li M.H."/>
            <person name="Liu K.W."/>
            <person name="Li Z."/>
            <person name="Lu H.C."/>
            <person name="Ye Q.L."/>
            <person name="Zhang D."/>
            <person name="Wang J.Y."/>
            <person name="Li Y.F."/>
            <person name="Zhong Z.M."/>
            <person name="Liu X."/>
            <person name="Yu X."/>
            <person name="Liu D.K."/>
            <person name="Tu X.D."/>
            <person name="Liu B."/>
            <person name="Hao Y."/>
            <person name="Liao X.Y."/>
            <person name="Jiang Y.T."/>
            <person name="Sun W.H."/>
            <person name="Chen J."/>
            <person name="Chen Y.Q."/>
            <person name="Ai Y."/>
            <person name="Zhai J.W."/>
            <person name="Wu S.S."/>
            <person name="Zhou Z."/>
            <person name="Hsiao Y.Y."/>
            <person name="Wu W.L."/>
            <person name="Chen Y.Y."/>
            <person name="Lin Y.F."/>
            <person name="Hsu J.L."/>
            <person name="Li C.Y."/>
            <person name="Wang Z.W."/>
            <person name="Zhao X."/>
            <person name="Zhong W.Y."/>
            <person name="Ma X.K."/>
            <person name="Ma L."/>
            <person name="Huang J."/>
            <person name="Chen G.Z."/>
            <person name="Huang M.Z."/>
            <person name="Huang L."/>
            <person name="Peng D.H."/>
            <person name="Luo Y.B."/>
            <person name="Zou S.Q."/>
            <person name="Chen S.P."/>
            <person name="Lan S."/>
            <person name="Tsai W.C."/>
            <person name="Van de Peer Y."/>
            <person name="Liu Z.J."/>
        </authorList>
    </citation>
    <scope>NUCLEOTIDE SEQUENCE [LARGE SCALE GENOMIC DNA]</scope>
    <source>
        <strain evidence="1">Lor288</strain>
    </source>
</reference>
<evidence type="ECO:0000313" key="2">
    <source>
        <dbReference type="Proteomes" id="UP001412067"/>
    </source>
</evidence>
<evidence type="ECO:0000313" key="1">
    <source>
        <dbReference type="EMBL" id="KAK8958555.1"/>
    </source>
</evidence>
<proteinExistence type="predicted"/>
<gene>
    <name evidence="1" type="ORF">KSP40_PGU012819</name>
</gene>
<organism evidence="1 2">
    <name type="scientific">Platanthera guangdongensis</name>
    <dbReference type="NCBI Taxonomy" id="2320717"/>
    <lineage>
        <taxon>Eukaryota</taxon>
        <taxon>Viridiplantae</taxon>
        <taxon>Streptophyta</taxon>
        <taxon>Embryophyta</taxon>
        <taxon>Tracheophyta</taxon>
        <taxon>Spermatophyta</taxon>
        <taxon>Magnoliopsida</taxon>
        <taxon>Liliopsida</taxon>
        <taxon>Asparagales</taxon>
        <taxon>Orchidaceae</taxon>
        <taxon>Orchidoideae</taxon>
        <taxon>Orchideae</taxon>
        <taxon>Orchidinae</taxon>
        <taxon>Platanthera</taxon>
    </lineage>
</organism>
<dbReference type="InterPro" id="IPR036838">
    <property type="entry name" value="Ribosomal_uS10_dom_sf"/>
</dbReference>
<evidence type="ECO:0008006" key="3">
    <source>
        <dbReference type="Google" id="ProtNLM"/>
    </source>
</evidence>
<name>A0ABR2M399_9ASPA</name>
<keyword evidence="2" id="KW-1185">Reference proteome</keyword>
<comment type="caution">
    <text evidence="1">The sequence shown here is derived from an EMBL/GenBank/DDBJ whole genome shotgun (WGS) entry which is preliminary data.</text>
</comment>
<dbReference type="SUPFAM" id="SSF54999">
    <property type="entry name" value="Ribosomal protein S10"/>
    <property type="match status" value="1"/>
</dbReference>
<dbReference type="EMBL" id="JBBWWR010000012">
    <property type="protein sequence ID" value="KAK8958555.1"/>
    <property type="molecule type" value="Genomic_DNA"/>
</dbReference>
<accession>A0ABR2M399</accession>
<dbReference type="Proteomes" id="UP001412067">
    <property type="component" value="Unassembled WGS sequence"/>
</dbReference>
<sequence>MRSSPRSLRKTHTIIPAIFPRAPTPTAILQRRALTPTVILSPCAYCRNPPCARVCVILCAHFNDTVPFARGAQFVCALIDILYPTAQTIDSLMQLDLPAGVDVEVKL</sequence>
<dbReference type="Gene3D" id="3.30.70.600">
    <property type="entry name" value="Ribosomal protein S10 domain"/>
    <property type="match status" value="1"/>
</dbReference>
<protein>
    <recommendedName>
        <fullName evidence="3">Ribosomal protein S10</fullName>
    </recommendedName>
</protein>